<organism evidence="2 3">
    <name type="scientific">Naegleria fowleri</name>
    <name type="common">Brain eating amoeba</name>
    <dbReference type="NCBI Taxonomy" id="5763"/>
    <lineage>
        <taxon>Eukaryota</taxon>
        <taxon>Discoba</taxon>
        <taxon>Heterolobosea</taxon>
        <taxon>Tetramitia</taxon>
        <taxon>Eutetramitia</taxon>
        <taxon>Vahlkampfiidae</taxon>
        <taxon>Naegleria</taxon>
    </lineage>
</organism>
<name>A0A6A5BGC5_NAEFO</name>
<dbReference type="GO" id="GO:0005840">
    <property type="term" value="C:ribosome"/>
    <property type="evidence" value="ECO:0007669"/>
    <property type="project" value="InterPro"/>
</dbReference>
<dbReference type="Gene3D" id="3.30.70.60">
    <property type="match status" value="1"/>
</dbReference>
<keyword evidence="3" id="KW-1185">Reference proteome</keyword>
<comment type="caution">
    <text evidence="2">The sequence shown here is derived from an EMBL/GenBank/DDBJ whole genome shotgun (WGS) entry which is preliminary data.</text>
</comment>
<dbReference type="OMA" id="PIIRFQT"/>
<dbReference type="GO" id="GO:0003735">
    <property type="term" value="F:structural constituent of ribosome"/>
    <property type="evidence" value="ECO:0007669"/>
    <property type="project" value="InterPro"/>
</dbReference>
<dbReference type="EMBL" id="VFQX01000041">
    <property type="protein sequence ID" value="KAF0976047.1"/>
    <property type="molecule type" value="Genomic_DNA"/>
</dbReference>
<dbReference type="GO" id="GO:0005737">
    <property type="term" value="C:cytoplasm"/>
    <property type="evidence" value="ECO:0007669"/>
    <property type="project" value="UniProtKB-ARBA"/>
</dbReference>
<dbReference type="VEuPathDB" id="AmoebaDB:FDP41_004723"/>
<dbReference type="CDD" id="cd15465">
    <property type="entry name" value="bS6_mito"/>
    <property type="match status" value="1"/>
</dbReference>
<dbReference type="InterPro" id="IPR000529">
    <property type="entry name" value="Ribosomal_bS6"/>
</dbReference>
<reference evidence="2 3" key="1">
    <citation type="journal article" date="2019" name="Sci. Rep.">
        <title>Nanopore sequencing improves the draft genome of the human pathogenic amoeba Naegleria fowleri.</title>
        <authorList>
            <person name="Liechti N."/>
            <person name="Schurch N."/>
            <person name="Bruggmann R."/>
            <person name="Wittwer M."/>
        </authorList>
    </citation>
    <scope>NUCLEOTIDE SEQUENCE [LARGE SCALE GENOMIC DNA]</scope>
    <source>
        <strain evidence="2 3">ATCC 30894</strain>
    </source>
</reference>
<dbReference type="VEuPathDB" id="AmoebaDB:NfTy_084810"/>
<dbReference type="SUPFAM" id="SSF54995">
    <property type="entry name" value="Ribosomal protein S6"/>
    <property type="match status" value="1"/>
</dbReference>
<dbReference type="NCBIfam" id="TIGR00166">
    <property type="entry name" value="S6"/>
    <property type="match status" value="1"/>
</dbReference>
<dbReference type="InterPro" id="IPR035980">
    <property type="entry name" value="Ribosomal_bS6_sf"/>
</dbReference>
<comment type="similarity">
    <text evidence="1">Belongs to the bacterial ribosomal protein bS6 family.</text>
</comment>
<evidence type="ECO:0000256" key="1">
    <source>
        <dbReference type="ARBA" id="ARBA00009512"/>
    </source>
</evidence>
<gene>
    <name evidence="2" type="ORF">FDP41_004723</name>
</gene>
<dbReference type="VEuPathDB" id="AmoebaDB:NF0121950"/>
<sequence length="171" mass="20036">MPLYELVYLVNAKAALPTVAQVMKRNAQVVFENNGVIRRLDNMGILPLAYPMYRHRDKHYKGRWIMMLFDGSPTCVQQLNEQIRKDQQVFRWAFYKQKDQFRQSYDEQIIHGSMYKGEDVNFTPQNSAKLETKNITSQTIGVHDDELLIQSILNEEVAKLASEPQQQEKQQ</sequence>
<dbReference type="HAMAP" id="MF_00360">
    <property type="entry name" value="Ribosomal_bS6"/>
    <property type="match status" value="1"/>
</dbReference>
<proteinExistence type="inferred from homology"/>
<dbReference type="GeneID" id="68111941"/>
<evidence type="ECO:0000313" key="3">
    <source>
        <dbReference type="Proteomes" id="UP000444721"/>
    </source>
</evidence>
<dbReference type="Pfam" id="PF01250">
    <property type="entry name" value="Ribosomal_S6"/>
    <property type="match status" value="1"/>
</dbReference>
<evidence type="ECO:0008006" key="4">
    <source>
        <dbReference type="Google" id="ProtNLM"/>
    </source>
</evidence>
<evidence type="ECO:0000313" key="2">
    <source>
        <dbReference type="EMBL" id="KAF0976047.1"/>
    </source>
</evidence>
<dbReference type="GO" id="GO:0006412">
    <property type="term" value="P:translation"/>
    <property type="evidence" value="ECO:0007669"/>
    <property type="project" value="InterPro"/>
</dbReference>
<dbReference type="Proteomes" id="UP000444721">
    <property type="component" value="Unassembled WGS sequence"/>
</dbReference>
<accession>A0A6A5BGC5</accession>
<dbReference type="PANTHER" id="PTHR21011">
    <property type="entry name" value="MITOCHONDRIAL 28S RIBOSOMAL PROTEIN S6"/>
    <property type="match status" value="1"/>
</dbReference>
<dbReference type="InterPro" id="IPR020814">
    <property type="entry name" value="Ribosomal_S6_plastid/chlpt"/>
</dbReference>
<dbReference type="AlphaFoldDB" id="A0A6A5BGC5"/>
<dbReference type="RefSeq" id="XP_044560760.1">
    <property type="nucleotide sequence ID" value="XM_044708168.1"/>
</dbReference>
<dbReference type="PANTHER" id="PTHR21011:SF1">
    <property type="entry name" value="SMALL RIBOSOMAL SUBUNIT PROTEIN BS6M"/>
    <property type="match status" value="1"/>
</dbReference>
<protein>
    <recommendedName>
        <fullName evidence="4">Ribosomal protein S6</fullName>
    </recommendedName>
</protein>
<dbReference type="OrthoDB" id="10259681at2759"/>
<dbReference type="GO" id="GO:0070181">
    <property type="term" value="F:small ribosomal subunit rRNA binding"/>
    <property type="evidence" value="ECO:0007669"/>
    <property type="project" value="TreeGrafter"/>
</dbReference>
<dbReference type="InterPro" id="IPR014717">
    <property type="entry name" value="Transl_elong_EF1B/ribsomal_bS6"/>
</dbReference>